<dbReference type="Proteomes" id="UP000254258">
    <property type="component" value="Unassembled WGS sequence"/>
</dbReference>
<evidence type="ECO:0000313" key="2">
    <source>
        <dbReference type="EMBL" id="RDS79588.1"/>
    </source>
</evidence>
<organism evidence="2 3">
    <name type="scientific">Dyella monticola</name>
    <dbReference type="NCBI Taxonomy" id="1927958"/>
    <lineage>
        <taxon>Bacteria</taxon>
        <taxon>Pseudomonadati</taxon>
        <taxon>Pseudomonadota</taxon>
        <taxon>Gammaproteobacteria</taxon>
        <taxon>Lysobacterales</taxon>
        <taxon>Rhodanobacteraceae</taxon>
        <taxon>Dyella</taxon>
    </lineage>
</organism>
<dbReference type="InterPro" id="IPR041049">
    <property type="entry name" value="DUF5615"/>
</dbReference>
<dbReference type="OrthoDB" id="5949807at2"/>
<gene>
    <name evidence="2" type="ORF">DWU98_17515</name>
</gene>
<reference evidence="2 3" key="1">
    <citation type="submission" date="2018-07" db="EMBL/GenBank/DDBJ databases">
        <title>Dyella monticola sp. nov. and Dyella psychrodurans sp. nov. isolated from monsoon evergreen broad-leaved forest soil of Dinghu Mountain, China.</title>
        <authorList>
            <person name="Gao Z."/>
            <person name="Qiu L."/>
        </authorList>
    </citation>
    <scope>NUCLEOTIDE SEQUENCE [LARGE SCALE GENOMIC DNA]</scope>
    <source>
        <strain evidence="2 3">4G-K06</strain>
    </source>
</reference>
<sequence>MWKDLLEIVRKDPCPPKQALEVIEYLKRGAKARFYADENFPSAATELLRSKGASVRTAVEANMLGLPDEAHAAYALKHRTILLSCDRDYLNNGRFPLISCPAIFVFQFDSGTGEEMRLAFRCLDPVFSTPQFFDKWCKVDASVHEWTKSYRSLDGATSRERHRIHEGKHQLWIEEYSVDGTRN</sequence>
<keyword evidence="3" id="KW-1185">Reference proteome</keyword>
<protein>
    <recommendedName>
        <fullName evidence="1">DUF5615 domain-containing protein</fullName>
    </recommendedName>
</protein>
<proteinExistence type="predicted"/>
<comment type="caution">
    <text evidence="2">The sequence shown here is derived from an EMBL/GenBank/DDBJ whole genome shotgun (WGS) entry which is preliminary data.</text>
</comment>
<feature type="domain" description="DUF5615" evidence="1">
    <location>
        <begin position="33"/>
        <end position="92"/>
    </location>
</feature>
<evidence type="ECO:0000313" key="3">
    <source>
        <dbReference type="Proteomes" id="UP000254258"/>
    </source>
</evidence>
<dbReference type="Pfam" id="PF18480">
    <property type="entry name" value="DUF5615"/>
    <property type="match status" value="1"/>
</dbReference>
<evidence type="ECO:0000259" key="1">
    <source>
        <dbReference type="Pfam" id="PF18480"/>
    </source>
</evidence>
<dbReference type="RefSeq" id="WP_115496865.1">
    <property type="nucleotide sequence ID" value="NZ_QRBE01000012.1"/>
</dbReference>
<dbReference type="AlphaFoldDB" id="A0A370WTV7"/>
<accession>A0A370WTV7</accession>
<dbReference type="EMBL" id="QRBE01000012">
    <property type="protein sequence ID" value="RDS79588.1"/>
    <property type="molecule type" value="Genomic_DNA"/>
</dbReference>
<name>A0A370WTV7_9GAMM</name>